<evidence type="ECO:0000256" key="1">
    <source>
        <dbReference type="SAM" id="MobiDB-lite"/>
    </source>
</evidence>
<proteinExistence type="evidence at transcript level"/>
<dbReference type="SUPFAM" id="SSF53098">
    <property type="entry name" value="Ribonuclease H-like"/>
    <property type="match status" value="1"/>
</dbReference>
<name>L7MKL6_RHIPC</name>
<dbReference type="GO" id="GO:0003676">
    <property type="term" value="F:nucleic acid binding"/>
    <property type="evidence" value="ECO:0007669"/>
    <property type="project" value="InterPro"/>
</dbReference>
<reference evidence="2" key="1">
    <citation type="submission" date="2012-11" db="EMBL/GenBank/DDBJ databases">
        <authorList>
            <person name="Lucero-Rivera Y.E."/>
            <person name="Tovar-Ramirez D."/>
        </authorList>
    </citation>
    <scope>NUCLEOTIDE SEQUENCE</scope>
    <source>
        <tissue evidence="2">Salivary gland</tissue>
    </source>
</reference>
<dbReference type="InterPro" id="IPR012337">
    <property type="entry name" value="RNaseH-like_sf"/>
</dbReference>
<evidence type="ECO:0000313" key="2">
    <source>
        <dbReference type="EMBL" id="JAA63828.1"/>
    </source>
</evidence>
<reference evidence="2" key="2">
    <citation type="journal article" date="2015" name="J. Proteomics">
        <title>Sexual differences in the sialomes of the zebra tick, Rhipicephalus pulchellus.</title>
        <authorList>
            <person name="Tan A.W."/>
            <person name="Francischetti I.M."/>
            <person name="Slovak M."/>
            <person name="Kini R.M."/>
            <person name="Ribeiro J.M."/>
        </authorList>
    </citation>
    <scope>NUCLEOTIDE SEQUENCE</scope>
    <source>
        <tissue evidence="2">Salivary gland</tissue>
    </source>
</reference>
<protein>
    <submittedName>
        <fullName evidence="2">Putative tick transposon</fullName>
    </submittedName>
</protein>
<dbReference type="InterPro" id="IPR036397">
    <property type="entry name" value="RNaseH_sf"/>
</dbReference>
<dbReference type="EMBL" id="GACK01001206">
    <property type="protein sequence ID" value="JAA63828.1"/>
    <property type="molecule type" value="mRNA"/>
</dbReference>
<feature type="non-terminal residue" evidence="2">
    <location>
        <position position="1"/>
    </location>
</feature>
<sequence length="343" mass="38037">SVGEPSGGATIPVHEADTRLSQSETGRLLLQRLKINLIGCTTATNAPPECISDSLYIPPLPKNTHPTHNHDRRLARARSLHTRYASSTAVAYVDAAEYSNRTAFAVAVSDNAHKLLSCATFDQVTQPVEAEEAAIALPIAHTQAEYIFSDSKTAIRNFAMRRIHAPAHRILQFLPPPKRLITILWVPAHCGHPGNTAVHEQARALVNRAVDGLPSFHSARECLLTYNEITLHYRNSRMIYPPEHKSLSQAEQIVWCRLQTGTLIINSKIHQGDTLPHCRLCSSPRADFVHMYRNCPNKPNPPFAGAERQERWEAALRSSRPEDQLRIVVWAMGVADAQGLSAT</sequence>
<organism evidence="2">
    <name type="scientific">Rhipicephalus pulchellus</name>
    <name type="common">Yellow backed tick</name>
    <name type="synonym">Dermacentor pulchellus</name>
    <dbReference type="NCBI Taxonomy" id="72859"/>
    <lineage>
        <taxon>Eukaryota</taxon>
        <taxon>Metazoa</taxon>
        <taxon>Ecdysozoa</taxon>
        <taxon>Arthropoda</taxon>
        <taxon>Chelicerata</taxon>
        <taxon>Arachnida</taxon>
        <taxon>Acari</taxon>
        <taxon>Parasitiformes</taxon>
        <taxon>Ixodida</taxon>
        <taxon>Ixodoidea</taxon>
        <taxon>Ixodidae</taxon>
        <taxon>Rhipicephalinae</taxon>
        <taxon>Rhipicephalus</taxon>
        <taxon>Rhipicephalus</taxon>
    </lineage>
</organism>
<feature type="region of interest" description="Disordered" evidence="1">
    <location>
        <begin position="1"/>
        <end position="20"/>
    </location>
</feature>
<accession>L7MKL6</accession>
<dbReference type="Gene3D" id="3.30.420.10">
    <property type="entry name" value="Ribonuclease H-like superfamily/Ribonuclease H"/>
    <property type="match status" value="1"/>
</dbReference>
<dbReference type="AlphaFoldDB" id="L7MKL6"/>